<keyword evidence="6" id="KW-1185">Reference proteome</keyword>
<sequence length="458" mass="50318">MRRPNVVLVFMDDWTHWALTSGQVHTPNLDRLAAGGTLFTHAVNQGSWTGAVCVASRAMLVSGRSLFHAQAAVDDSSDTPLLGEVFGAAGYRTFFTGKWHNPQRALRRGYQEIGPYAGAMLTPARLPDGSQDVGRPAPGNTWDPADPAGEGHWMRVDGEVVHSSRRWVDSALSFLDSAAGGADPFFLHLALHAPHDPRQAPARWLDRYPAHEVRLPPNMLPEHPFDQGDRLIRDELLAPFPRTPEAVRLHRREYFAIASHADEQIGRLLDDLDRRGLAGDTIVVFSGDHGLALGEHGLMGKQSLYDHSVRVPLVLAGPGVRSGVRDDRLVYQASIFPTLCALTGVPAPATVEFPSLTESGDDEPVFLAYRHLQRGVRTRRWALIAYAPARRIQLFDVIADPWQTRDLAADPAHGDTVRGLLAALRRRQGELADPSGGWADQIDESWHRTEDSTAGHAV</sequence>
<keyword evidence="2" id="KW-0378">Hydrolase</keyword>
<feature type="compositionally biased region" description="Basic and acidic residues" evidence="3">
    <location>
        <begin position="444"/>
        <end position="458"/>
    </location>
</feature>
<gene>
    <name evidence="5" type="ORF">ETD85_05875</name>
</gene>
<evidence type="ECO:0000256" key="1">
    <source>
        <dbReference type="ARBA" id="ARBA00022723"/>
    </source>
</evidence>
<keyword evidence="1" id="KW-0479">Metal-binding</keyword>
<dbReference type="AlphaFoldDB" id="A0A5S4H0D7"/>
<evidence type="ECO:0000256" key="2">
    <source>
        <dbReference type="ARBA" id="ARBA00022801"/>
    </source>
</evidence>
<dbReference type="GO" id="GO:0046872">
    <property type="term" value="F:metal ion binding"/>
    <property type="evidence" value="ECO:0007669"/>
    <property type="project" value="UniProtKB-KW"/>
</dbReference>
<evidence type="ECO:0000313" key="6">
    <source>
        <dbReference type="Proteomes" id="UP000306628"/>
    </source>
</evidence>
<dbReference type="GO" id="GO:0005737">
    <property type="term" value="C:cytoplasm"/>
    <property type="evidence" value="ECO:0007669"/>
    <property type="project" value="TreeGrafter"/>
</dbReference>
<dbReference type="InterPro" id="IPR017850">
    <property type="entry name" value="Alkaline_phosphatase_core_sf"/>
</dbReference>
<dbReference type="PANTHER" id="PTHR45953">
    <property type="entry name" value="IDURONATE 2-SULFATASE"/>
    <property type="match status" value="1"/>
</dbReference>
<dbReference type="Pfam" id="PF00884">
    <property type="entry name" value="Sulfatase"/>
    <property type="match status" value="1"/>
</dbReference>
<name>A0A5S4H0D7_9ACTN</name>
<dbReference type="Proteomes" id="UP000306628">
    <property type="component" value="Unassembled WGS sequence"/>
</dbReference>
<reference evidence="5 6" key="1">
    <citation type="submission" date="2019-05" db="EMBL/GenBank/DDBJ databases">
        <title>Draft genome sequence of Nonomuraea zeae DSM 100528.</title>
        <authorList>
            <person name="Saricaoglu S."/>
            <person name="Isik K."/>
        </authorList>
    </citation>
    <scope>NUCLEOTIDE SEQUENCE [LARGE SCALE GENOMIC DNA]</scope>
    <source>
        <strain evidence="5 6">DSM 100528</strain>
    </source>
</reference>
<dbReference type="PANTHER" id="PTHR45953:SF1">
    <property type="entry name" value="IDURONATE 2-SULFATASE"/>
    <property type="match status" value="1"/>
</dbReference>
<feature type="domain" description="Sulfatase N-terminal" evidence="4">
    <location>
        <begin position="4"/>
        <end position="345"/>
    </location>
</feature>
<dbReference type="SUPFAM" id="SSF53649">
    <property type="entry name" value="Alkaline phosphatase-like"/>
    <property type="match status" value="1"/>
</dbReference>
<comment type="caution">
    <text evidence="5">The sequence shown here is derived from an EMBL/GenBank/DDBJ whole genome shotgun (WGS) entry which is preliminary data.</text>
</comment>
<dbReference type="CDD" id="cd16155">
    <property type="entry name" value="sulfatase_like"/>
    <property type="match status" value="1"/>
</dbReference>
<dbReference type="InterPro" id="IPR000917">
    <property type="entry name" value="Sulfatase_N"/>
</dbReference>
<evidence type="ECO:0000313" key="5">
    <source>
        <dbReference type="EMBL" id="TMR38154.1"/>
    </source>
</evidence>
<evidence type="ECO:0000256" key="3">
    <source>
        <dbReference type="SAM" id="MobiDB-lite"/>
    </source>
</evidence>
<proteinExistence type="predicted"/>
<accession>A0A5S4H0D7</accession>
<dbReference type="Gene3D" id="3.40.720.10">
    <property type="entry name" value="Alkaline Phosphatase, subunit A"/>
    <property type="match status" value="1"/>
</dbReference>
<dbReference type="OrthoDB" id="9777306at2"/>
<feature type="region of interest" description="Disordered" evidence="3">
    <location>
        <begin position="431"/>
        <end position="458"/>
    </location>
</feature>
<dbReference type="EMBL" id="VCKX01000011">
    <property type="protein sequence ID" value="TMR38154.1"/>
    <property type="molecule type" value="Genomic_DNA"/>
</dbReference>
<dbReference type="GO" id="GO:0008484">
    <property type="term" value="F:sulfuric ester hydrolase activity"/>
    <property type="evidence" value="ECO:0007669"/>
    <property type="project" value="TreeGrafter"/>
</dbReference>
<dbReference type="RefSeq" id="WP_138688569.1">
    <property type="nucleotide sequence ID" value="NZ_JBHSAZ010000026.1"/>
</dbReference>
<evidence type="ECO:0000259" key="4">
    <source>
        <dbReference type="Pfam" id="PF00884"/>
    </source>
</evidence>
<organism evidence="5 6">
    <name type="scientific">Nonomuraea zeae</name>
    <dbReference type="NCBI Taxonomy" id="1642303"/>
    <lineage>
        <taxon>Bacteria</taxon>
        <taxon>Bacillati</taxon>
        <taxon>Actinomycetota</taxon>
        <taxon>Actinomycetes</taxon>
        <taxon>Streptosporangiales</taxon>
        <taxon>Streptosporangiaceae</taxon>
        <taxon>Nonomuraea</taxon>
    </lineage>
</organism>
<protein>
    <submittedName>
        <fullName evidence="5">Sulfatase</fullName>
    </submittedName>
</protein>